<organism evidence="1 2">
    <name type="scientific">Phytophthora sojae (strain P6497)</name>
    <name type="common">Soybean stem and root rot agent</name>
    <name type="synonym">Phytophthora megasperma f. sp. glycines</name>
    <dbReference type="NCBI Taxonomy" id="1094619"/>
    <lineage>
        <taxon>Eukaryota</taxon>
        <taxon>Sar</taxon>
        <taxon>Stramenopiles</taxon>
        <taxon>Oomycota</taxon>
        <taxon>Peronosporomycetes</taxon>
        <taxon>Peronosporales</taxon>
        <taxon>Peronosporaceae</taxon>
        <taxon>Phytophthora</taxon>
    </lineage>
</organism>
<evidence type="ECO:0000313" key="1">
    <source>
        <dbReference type="EMBL" id="EGZ09716.1"/>
    </source>
</evidence>
<dbReference type="Proteomes" id="UP000002640">
    <property type="component" value="Unassembled WGS sequence"/>
</dbReference>
<evidence type="ECO:0000313" key="2">
    <source>
        <dbReference type="Proteomes" id="UP000002640"/>
    </source>
</evidence>
<sequence>MTPQDRVCSMLQRERFRNRYIVTKVTIKMLYAINFEGRPIDHFLFSEDPFNFAQGRFVIHDDTQWSGPDPAPLAQIRRADQLHHVLYVIQDAAAEWYTTDVARVFRTVHSDAVNNVPHLAPPQVINAMCNLYQAVFGELFDDILRRSPLCIHYQVAKDCSFPRCSHTHSLHRLPPDVLQWVVQRHGALKSEHPQHA</sequence>
<accession>G5A4W7</accession>
<dbReference type="GeneID" id="20660537"/>
<dbReference type="AlphaFoldDB" id="G5A4W7"/>
<reference evidence="1 2" key="1">
    <citation type="journal article" date="2006" name="Science">
        <title>Phytophthora genome sequences uncover evolutionary origins and mechanisms of pathogenesis.</title>
        <authorList>
            <person name="Tyler B.M."/>
            <person name="Tripathy S."/>
            <person name="Zhang X."/>
            <person name="Dehal P."/>
            <person name="Jiang R.H."/>
            <person name="Aerts A."/>
            <person name="Arredondo F.D."/>
            <person name="Baxter L."/>
            <person name="Bensasson D."/>
            <person name="Beynon J.L."/>
            <person name="Chapman J."/>
            <person name="Damasceno C.M."/>
            <person name="Dorrance A.E."/>
            <person name="Dou D."/>
            <person name="Dickerman A.W."/>
            <person name="Dubchak I.L."/>
            <person name="Garbelotto M."/>
            <person name="Gijzen M."/>
            <person name="Gordon S.G."/>
            <person name="Govers F."/>
            <person name="Grunwald N.J."/>
            <person name="Huang W."/>
            <person name="Ivors K.L."/>
            <person name="Jones R.W."/>
            <person name="Kamoun S."/>
            <person name="Krampis K."/>
            <person name="Lamour K.H."/>
            <person name="Lee M.K."/>
            <person name="McDonald W.H."/>
            <person name="Medina M."/>
            <person name="Meijer H.J."/>
            <person name="Nordberg E.K."/>
            <person name="Maclean D.J."/>
            <person name="Ospina-Giraldo M.D."/>
            <person name="Morris P.F."/>
            <person name="Phuntumart V."/>
            <person name="Putnam N.H."/>
            <person name="Rash S."/>
            <person name="Rose J.K."/>
            <person name="Sakihama Y."/>
            <person name="Salamov A.A."/>
            <person name="Savidor A."/>
            <person name="Scheuring C.F."/>
            <person name="Smith B.M."/>
            <person name="Sobral B.W."/>
            <person name="Terry A."/>
            <person name="Torto-Alalibo T.A."/>
            <person name="Win J."/>
            <person name="Xu Z."/>
            <person name="Zhang H."/>
            <person name="Grigoriev I.V."/>
            <person name="Rokhsar D.S."/>
            <person name="Boore J.L."/>
        </authorList>
    </citation>
    <scope>NUCLEOTIDE SEQUENCE [LARGE SCALE GENOMIC DNA]</scope>
    <source>
        <strain evidence="1 2">P6497</strain>
    </source>
</reference>
<name>G5A4W7_PHYSP</name>
<dbReference type="EMBL" id="JH159159">
    <property type="protein sequence ID" value="EGZ09716.1"/>
    <property type="molecule type" value="Genomic_DNA"/>
</dbReference>
<gene>
    <name evidence="1" type="ORF">PHYSODRAFT_522604</name>
</gene>
<proteinExistence type="predicted"/>
<protein>
    <submittedName>
        <fullName evidence="1">Uncharacterized protein</fullName>
    </submittedName>
</protein>
<keyword evidence="2" id="KW-1185">Reference proteome</keyword>
<dbReference type="RefSeq" id="XP_009534577.1">
    <property type="nucleotide sequence ID" value="XM_009536282.1"/>
</dbReference>
<dbReference type="KEGG" id="psoj:PHYSODRAFT_522604"/>
<dbReference type="OMA" id="PRCSHTH"/>
<dbReference type="InParanoid" id="G5A4W7"/>